<dbReference type="EMBL" id="CAJNRE010011605">
    <property type="protein sequence ID" value="CAF2103004.1"/>
    <property type="molecule type" value="Genomic_DNA"/>
</dbReference>
<evidence type="ECO:0000313" key="3">
    <source>
        <dbReference type="Proteomes" id="UP000663824"/>
    </source>
</evidence>
<dbReference type="InterPro" id="IPR015797">
    <property type="entry name" value="NUDIX_hydrolase-like_dom_sf"/>
</dbReference>
<evidence type="ECO:0000313" key="1">
    <source>
        <dbReference type="EMBL" id="CAF2103004.1"/>
    </source>
</evidence>
<comment type="caution">
    <text evidence="1">The sequence shown here is derived from an EMBL/GenBank/DDBJ whole genome shotgun (WGS) entry which is preliminary data.</text>
</comment>
<reference evidence="1" key="1">
    <citation type="submission" date="2021-02" db="EMBL/GenBank/DDBJ databases">
        <authorList>
            <person name="Nowell W R."/>
        </authorList>
    </citation>
    <scope>NUCLEOTIDE SEQUENCE</scope>
</reference>
<accession>A0A816UJI0</accession>
<dbReference type="AlphaFoldDB" id="A0A816UJI0"/>
<dbReference type="Proteomes" id="UP000676336">
    <property type="component" value="Unassembled WGS sequence"/>
</dbReference>
<dbReference type="Proteomes" id="UP000663824">
    <property type="component" value="Unassembled WGS sequence"/>
</dbReference>
<name>A0A816UJI0_9BILA</name>
<protein>
    <recommendedName>
        <fullName evidence="4">Nudix hydrolase domain-containing protein</fullName>
    </recommendedName>
</protein>
<dbReference type="Gene3D" id="3.90.79.10">
    <property type="entry name" value="Nucleoside Triphosphate Pyrophosphohydrolase"/>
    <property type="match status" value="1"/>
</dbReference>
<dbReference type="SUPFAM" id="SSF55811">
    <property type="entry name" value="Nudix"/>
    <property type="match status" value="1"/>
</dbReference>
<evidence type="ECO:0008006" key="4">
    <source>
        <dbReference type="Google" id="ProtNLM"/>
    </source>
</evidence>
<organism evidence="1 3">
    <name type="scientific">Rotaria magnacalcarata</name>
    <dbReference type="NCBI Taxonomy" id="392030"/>
    <lineage>
        <taxon>Eukaryota</taxon>
        <taxon>Metazoa</taxon>
        <taxon>Spiralia</taxon>
        <taxon>Gnathifera</taxon>
        <taxon>Rotifera</taxon>
        <taxon>Eurotatoria</taxon>
        <taxon>Bdelloidea</taxon>
        <taxon>Philodinida</taxon>
        <taxon>Philodinidae</taxon>
        <taxon>Rotaria</taxon>
    </lineage>
</organism>
<sequence length="63" mass="7359">MISIILGEPIECGVEREVFEETGVRAHFRGVLAFTYDKNFRFEHGDVYFVCLMSLDENEKDQK</sequence>
<proteinExistence type="predicted"/>
<evidence type="ECO:0000313" key="2">
    <source>
        <dbReference type="EMBL" id="CAF4935759.1"/>
    </source>
</evidence>
<dbReference type="EMBL" id="CAJOBI010183627">
    <property type="protein sequence ID" value="CAF4935759.1"/>
    <property type="molecule type" value="Genomic_DNA"/>
</dbReference>
<gene>
    <name evidence="1" type="ORF">MBJ925_LOCUS22619</name>
    <name evidence="2" type="ORF">SMN809_LOCUS53397</name>
</gene>
<feature type="non-terminal residue" evidence="1">
    <location>
        <position position="63"/>
    </location>
</feature>